<comment type="subcellular location">
    <subcellularLocation>
        <location evidence="2">Cell membrane</location>
    </subcellularLocation>
    <subcellularLocation>
        <location evidence="1">Membrane</location>
        <topology evidence="1">Single-pass membrane protein</topology>
    </subcellularLocation>
</comment>
<feature type="domain" description="Penicillin-binding protein transpeptidase" evidence="13">
    <location>
        <begin position="376"/>
        <end position="586"/>
    </location>
</feature>
<dbReference type="InterPro" id="IPR036138">
    <property type="entry name" value="PBP_dimer_sf"/>
</dbReference>
<dbReference type="EMBL" id="JARUJP010000001">
    <property type="protein sequence ID" value="MDW8799864.1"/>
    <property type="molecule type" value="Genomic_DNA"/>
</dbReference>
<evidence type="ECO:0000256" key="7">
    <source>
        <dbReference type="ARBA" id="ARBA00022984"/>
    </source>
</evidence>
<feature type="compositionally biased region" description="Polar residues" evidence="11">
    <location>
        <begin position="894"/>
        <end position="906"/>
    </location>
</feature>
<feature type="region of interest" description="Disordered" evidence="11">
    <location>
        <begin position="883"/>
        <end position="924"/>
    </location>
</feature>
<dbReference type="SUPFAM" id="SSF56601">
    <property type="entry name" value="beta-lactamase/transpeptidase-like"/>
    <property type="match status" value="1"/>
</dbReference>
<comment type="caution">
    <text evidence="15">The sequence shown here is derived from an EMBL/GenBank/DDBJ whole genome shotgun (WGS) entry which is preliminary data.</text>
</comment>
<sequence length="924" mass="102478">MKGNNKREFTRYTALIVIMISIFTAIASKLFTLQVLRAEEFKEKANNRSIREIPDAAPRGSILDKNGVPLAVNTQSYVLVYNQTDESDKTFFDTMDKVFKILDENGEIQQDDFELKIDPFRFEFRSDDPQVKRTIELRFKKDRGLDEEISRKILDDKKGEVTKEDQQKIDEELLKITPEETFKKLVKQYKIDESKYPLDKQRRFMIVKDTLKMQSFSGYKPVVVASNIKKETAFKFLQMLNELPGIDVNTQPIRTYPNGEIGSAFLGYISKISSDQDKYQEKGYDTSTDYVGAAGIESVFEDRLKGSKGGRIVKLNKQGRIIEELGRREPYPGQSIQLTIDKDVQAAAEKSLDEVMTNLRNNPYNGDVNTSNATRGAAVAIDVNTGAVIALASRPGYDPNLFAAPGRLSSELYKKYFSPDLGEFGREYIYQRGLTGYYQGKSVEDVLNVLFPLDKGIENNTTIRQDTYDIYPKPFYNYATQSVVPPGSTFKPMTAIAGLESGVITPGYTIFDNGTFDMGGGHITHFAVGGYGPVDLAKGLEVSSNPYFMTVGKLMRDAFGDDILAKYAWKFGLGAQPNSNVKPATGIEIPERFGQVFNSYSIKNIYASQYLWRTMETLKNGTDNRGSSYTAIDLYDDKGDSDKVKGIKSDLKKLIQESIKEGSKVFDKSKYRTLLQDLVASDPKYSGKSINKKEIDSMIDAIYYVTVSDANSQLRVGANMYNASIGQGISNFTPLQMANFAATIANGGTRYKLHLVDKILNADGKVIEEVKPEVIEKTGVKTETLEAVRYGMSLVNSGEDGTAAQAFKGFPLKTAGKTGSATFSNSQDAFGRTSYGLYVGFAPYENPRIAVCAIVFDGGHGGFVAPVARAMYDAYFKLENGQNTDQNANNAQNSGQNETSTNTDAQGNTENNSGNNSVNTEGQQ</sequence>
<protein>
    <submittedName>
        <fullName evidence="15">Penicillin-binding transpeptidase domain-containing protein</fullName>
    </submittedName>
</protein>
<proteinExistence type="inferred from homology"/>
<dbReference type="Gene3D" id="3.90.1310.10">
    <property type="entry name" value="Penicillin-binding protein 2a (Domain 2)"/>
    <property type="match status" value="1"/>
</dbReference>
<evidence type="ECO:0000256" key="10">
    <source>
        <dbReference type="ARBA" id="ARBA00023316"/>
    </source>
</evidence>
<keyword evidence="9 12" id="KW-0472">Membrane</keyword>
<evidence type="ECO:0000256" key="11">
    <source>
        <dbReference type="SAM" id="MobiDB-lite"/>
    </source>
</evidence>
<dbReference type="PANTHER" id="PTHR30627">
    <property type="entry name" value="PEPTIDOGLYCAN D,D-TRANSPEPTIDASE"/>
    <property type="match status" value="1"/>
</dbReference>
<evidence type="ECO:0000256" key="12">
    <source>
        <dbReference type="SAM" id="Phobius"/>
    </source>
</evidence>
<evidence type="ECO:0000259" key="14">
    <source>
        <dbReference type="Pfam" id="PF03717"/>
    </source>
</evidence>
<evidence type="ECO:0000256" key="1">
    <source>
        <dbReference type="ARBA" id="ARBA00004167"/>
    </source>
</evidence>
<dbReference type="PANTHER" id="PTHR30627:SF2">
    <property type="entry name" value="PEPTIDOGLYCAN D,D-TRANSPEPTIDASE MRDA"/>
    <property type="match status" value="1"/>
</dbReference>
<evidence type="ECO:0000256" key="8">
    <source>
        <dbReference type="ARBA" id="ARBA00022989"/>
    </source>
</evidence>
<keyword evidence="16" id="KW-1185">Reference proteome</keyword>
<dbReference type="Gene3D" id="3.40.710.10">
    <property type="entry name" value="DD-peptidase/beta-lactamase superfamily"/>
    <property type="match status" value="2"/>
</dbReference>
<evidence type="ECO:0000259" key="13">
    <source>
        <dbReference type="Pfam" id="PF00905"/>
    </source>
</evidence>
<feature type="compositionally biased region" description="Low complexity" evidence="11">
    <location>
        <begin position="907"/>
        <end position="924"/>
    </location>
</feature>
<evidence type="ECO:0000256" key="6">
    <source>
        <dbReference type="ARBA" id="ARBA00022960"/>
    </source>
</evidence>
<feature type="compositionally biased region" description="Low complexity" evidence="11">
    <location>
        <begin position="883"/>
        <end position="893"/>
    </location>
</feature>
<dbReference type="Pfam" id="PF03717">
    <property type="entry name" value="PBP_dimer"/>
    <property type="match status" value="1"/>
</dbReference>
<evidence type="ECO:0000313" key="15">
    <source>
        <dbReference type="EMBL" id="MDW8799864.1"/>
    </source>
</evidence>
<keyword evidence="7" id="KW-0573">Peptidoglycan synthesis</keyword>
<dbReference type="InterPro" id="IPR001460">
    <property type="entry name" value="PCN-bd_Tpept"/>
</dbReference>
<accession>A0ABU4JNZ4</accession>
<dbReference type="SUPFAM" id="SSF56519">
    <property type="entry name" value="Penicillin binding protein dimerisation domain"/>
    <property type="match status" value="1"/>
</dbReference>
<reference evidence="15 16" key="1">
    <citation type="submission" date="2023-04" db="EMBL/GenBank/DDBJ databases">
        <title>Clostridium tannerae sp. nov., isolated from the fecal material of an alpaca.</title>
        <authorList>
            <person name="Miller S."/>
            <person name="Hendry M."/>
            <person name="King J."/>
            <person name="Sankaranarayanan K."/>
            <person name="Lawson P.A."/>
        </authorList>
    </citation>
    <scope>NUCLEOTIDE SEQUENCE [LARGE SCALE GENOMIC DNA]</scope>
    <source>
        <strain evidence="15 16">A1-XYC3</strain>
    </source>
</reference>
<dbReference type="InterPro" id="IPR005311">
    <property type="entry name" value="PBP_dimer"/>
</dbReference>
<dbReference type="Gene3D" id="1.10.10.1230">
    <property type="entry name" value="Penicillin-binding protein, N-terminal non-catalytic domain, head sub-domain"/>
    <property type="match status" value="1"/>
</dbReference>
<organism evidence="15 16">
    <name type="scientific">Clostridium tanneri</name>
    <dbReference type="NCBI Taxonomy" id="3037988"/>
    <lineage>
        <taxon>Bacteria</taxon>
        <taxon>Bacillati</taxon>
        <taxon>Bacillota</taxon>
        <taxon>Clostridia</taxon>
        <taxon>Eubacteriales</taxon>
        <taxon>Clostridiaceae</taxon>
        <taxon>Clostridium</taxon>
    </lineage>
</organism>
<dbReference type="Pfam" id="PF00905">
    <property type="entry name" value="Transpeptidase"/>
    <property type="match status" value="2"/>
</dbReference>
<feature type="domain" description="Penicillin-binding protein transpeptidase" evidence="13">
    <location>
        <begin position="723"/>
        <end position="870"/>
    </location>
</feature>
<evidence type="ECO:0000256" key="4">
    <source>
        <dbReference type="ARBA" id="ARBA00022475"/>
    </source>
</evidence>
<keyword evidence="10" id="KW-0961">Cell wall biogenesis/degradation</keyword>
<evidence type="ECO:0000256" key="5">
    <source>
        <dbReference type="ARBA" id="ARBA00022692"/>
    </source>
</evidence>
<keyword evidence="6" id="KW-0133">Cell shape</keyword>
<evidence type="ECO:0000256" key="9">
    <source>
        <dbReference type="ARBA" id="ARBA00023136"/>
    </source>
</evidence>
<name>A0ABU4JNZ4_9CLOT</name>
<dbReference type="RefSeq" id="WP_318796538.1">
    <property type="nucleotide sequence ID" value="NZ_JARUJP010000001.1"/>
</dbReference>
<evidence type="ECO:0000256" key="2">
    <source>
        <dbReference type="ARBA" id="ARBA00004236"/>
    </source>
</evidence>
<dbReference type="Proteomes" id="UP001281656">
    <property type="component" value="Unassembled WGS sequence"/>
</dbReference>
<feature type="transmembrane region" description="Helical" evidence="12">
    <location>
        <begin position="12"/>
        <end position="31"/>
    </location>
</feature>
<keyword evidence="8 12" id="KW-1133">Transmembrane helix</keyword>
<evidence type="ECO:0000313" key="16">
    <source>
        <dbReference type="Proteomes" id="UP001281656"/>
    </source>
</evidence>
<dbReference type="InterPro" id="IPR012338">
    <property type="entry name" value="Beta-lactam/transpept-like"/>
</dbReference>
<gene>
    <name evidence="15" type="ORF">P8V03_01690</name>
</gene>
<evidence type="ECO:0000256" key="3">
    <source>
        <dbReference type="ARBA" id="ARBA00007171"/>
    </source>
</evidence>
<comment type="similarity">
    <text evidence="3">Belongs to the transpeptidase family.</text>
</comment>
<feature type="domain" description="Penicillin-binding protein dimerisation" evidence="14">
    <location>
        <begin position="55"/>
        <end position="325"/>
    </location>
</feature>
<dbReference type="InterPro" id="IPR050515">
    <property type="entry name" value="Beta-lactam/transpept"/>
</dbReference>
<keyword evidence="4" id="KW-1003">Cell membrane</keyword>
<keyword evidence="5 12" id="KW-0812">Transmembrane</keyword>